<organism evidence="2 3">
    <name type="scientific">Actinomyces oris</name>
    <dbReference type="NCBI Taxonomy" id="544580"/>
    <lineage>
        <taxon>Bacteria</taxon>
        <taxon>Bacillati</taxon>
        <taxon>Actinomycetota</taxon>
        <taxon>Actinomycetes</taxon>
        <taxon>Actinomycetales</taxon>
        <taxon>Actinomycetaceae</taxon>
        <taxon>Actinomyces</taxon>
    </lineage>
</organism>
<evidence type="ECO:0000256" key="1">
    <source>
        <dbReference type="SAM" id="MobiDB-lite"/>
    </source>
</evidence>
<comment type="caution">
    <text evidence="2">The sequence shown here is derived from an EMBL/GenBank/DDBJ whole genome shotgun (WGS) entry which is preliminary data.</text>
</comment>
<dbReference type="AlphaFoldDB" id="A0A1Q8VWJ3"/>
<dbReference type="Proteomes" id="UP000186855">
    <property type="component" value="Unassembled WGS sequence"/>
</dbReference>
<name>A0A1Q8VWJ3_9ACTO</name>
<gene>
    <name evidence="2" type="ORF">BKH30_06155</name>
</gene>
<dbReference type="EMBL" id="MSKI01000063">
    <property type="protein sequence ID" value="OLO52624.1"/>
    <property type="molecule type" value="Genomic_DNA"/>
</dbReference>
<accession>A0A1Q8VWJ3</accession>
<feature type="compositionally biased region" description="Polar residues" evidence="1">
    <location>
        <begin position="288"/>
        <end position="299"/>
    </location>
</feature>
<feature type="region of interest" description="Disordered" evidence="1">
    <location>
        <begin position="283"/>
        <end position="303"/>
    </location>
</feature>
<sequence>MSAPAGWYDDGSGQQRWWDGHAWGVYAQDVSSTQLEARPTGVGQVSAPVGRPVKEPGILNALGQAVKNAAVEQKSLAIGALTAGVRARREREEREREERLRQAECARMAGRRVTSGEFGDSEVEIYENGYVRVAGPSEGGRSCWMDESTPYENLIAISFERPDGGSSGAVGAVAASSVATAGTAVKVVSMIAKRNPAVMAISAAGVAAAGAGAVAKIMSAKAVLTITTDQRVHVLTNQVKHPTTGIPMPRKDHESVGAVLEQTGNSVLTALGRGSVVSNAPALPSGQAEVSQGMSSPGMSTEDVAKRLRELAELREEGILDDADFAIAKRQLLGKL</sequence>
<evidence type="ECO:0000313" key="3">
    <source>
        <dbReference type="Proteomes" id="UP000186855"/>
    </source>
</evidence>
<proteinExistence type="predicted"/>
<evidence type="ECO:0000313" key="2">
    <source>
        <dbReference type="EMBL" id="OLO52624.1"/>
    </source>
</evidence>
<reference evidence="2 3" key="1">
    <citation type="submission" date="2016-12" db="EMBL/GenBank/DDBJ databases">
        <title>Genomic comparison of strains in the 'Actinomyces naeslundii' group.</title>
        <authorList>
            <person name="Mughal S.R."/>
            <person name="Do T."/>
            <person name="Gilbert S.C."/>
            <person name="Witherden E.A."/>
            <person name="Didelot X."/>
            <person name="Beighton D."/>
        </authorList>
    </citation>
    <scope>NUCLEOTIDE SEQUENCE [LARGE SCALE GENOMIC DNA]</scope>
    <source>
        <strain evidence="2 3">S24V</strain>
    </source>
</reference>
<protein>
    <submittedName>
        <fullName evidence="2">Uncharacterized protein</fullName>
    </submittedName>
</protein>